<dbReference type="GO" id="GO:0005524">
    <property type="term" value="F:ATP binding"/>
    <property type="evidence" value="ECO:0007669"/>
    <property type="project" value="UniProtKB-KW"/>
</dbReference>
<dbReference type="STRING" id="54262.CHITON_0783"/>
<name>A0A160VRV4_9EURY</name>
<dbReference type="Pfam" id="PF00005">
    <property type="entry name" value="ABC_tran"/>
    <property type="match status" value="1"/>
</dbReference>
<keyword evidence="1" id="KW-0813">Transport</keyword>
<dbReference type="Proteomes" id="UP000250189">
    <property type="component" value="Chromosome"/>
</dbReference>
<dbReference type="InterPro" id="IPR003439">
    <property type="entry name" value="ABC_transporter-like_ATP-bd"/>
</dbReference>
<evidence type="ECO:0000313" key="5">
    <source>
        <dbReference type="EMBL" id="ASJ16534.1"/>
    </source>
</evidence>
<reference evidence="6" key="1">
    <citation type="submission" date="2016-01" db="EMBL/GenBank/DDBJ databases">
        <authorList>
            <person name="Oliw E.H."/>
        </authorList>
    </citation>
    <scope>NUCLEOTIDE SEQUENCE</scope>
    <source>
        <strain evidence="6">1</strain>
    </source>
</reference>
<keyword evidence="8" id="KW-1185">Reference proteome</keyword>
<keyword evidence="2" id="KW-0547">Nucleotide-binding</keyword>
<dbReference type="GO" id="GO:0016887">
    <property type="term" value="F:ATP hydrolysis activity"/>
    <property type="evidence" value="ECO:0007669"/>
    <property type="project" value="InterPro"/>
</dbReference>
<dbReference type="AlphaFoldDB" id="A0A160VRV4"/>
<reference evidence="5 8" key="3">
    <citation type="submission" date="2016-04" db="EMBL/GenBank/DDBJ databases">
        <title>Complete genome sequence of Thermococcus chitonophagus type strain GC74.</title>
        <authorList>
            <person name="Oger P.M."/>
        </authorList>
    </citation>
    <scope>NUCLEOTIDE SEQUENCE [LARGE SCALE GENOMIC DNA]</scope>
    <source>
        <strain evidence="5 8">GC74</strain>
    </source>
</reference>
<dbReference type="PANTHER" id="PTHR42939">
    <property type="entry name" value="ABC TRANSPORTER ATP-BINDING PROTEIN ALBC-RELATED"/>
    <property type="match status" value="1"/>
</dbReference>
<evidence type="ECO:0000256" key="1">
    <source>
        <dbReference type="ARBA" id="ARBA00022448"/>
    </source>
</evidence>
<dbReference type="InterPro" id="IPR017871">
    <property type="entry name" value="ABC_transporter-like_CS"/>
</dbReference>
<evidence type="ECO:0000313" key="6">
    <source>
        <dbReference type="EMBL" id="CUX77562.1"/>
    </source>
</evidence>
<organism evidence="6 7">
    <name type="scientific">Thermococcus chitonophagus</name>
    <dbReference type="NCBI Taxonomy" id="54262"/>
    <lineage>
        <taxon>Archaea</taxon>
        <taxon>Methanobacteriati</taxon>
        <taxon>Methanobacteriota</taxon>
        <taxon>Thermococci</taxon>
        <taxon>Thermococcales</taxon>
        <taxon>Thermococcaceae</taxon>
        <taxon>Thermococcus</taxon>
    </lineage>
</organism>
<proteinExistence type="predicted"/>
<dbReference type="InterPro" id="IPR051782">
    <property type="entry name" value="ABC_Transporter_VariousFunc"/>
</dbReference>
<dbReference type="PANTHER" id="PTHR42939:SF1">
    <property type="entry name" value="ABC TRANSPORTER ATP-BINDING PROTEIN ALBC-RELATED"/>
    <property type="match status" value="1"/>
</dbReference>
<dbReference type="EMBL" id="CP015193">
    <property type="protein sequence ID" value="ASJ16534.1"/>
    <property type="molecule type" value="Genomic_DNA"/>
</dbReference>
<dbReference type="Proteomes" id="UP000093069">
    <property type="component" value="Chromosome I"/>
</dbReference>
<evidence type="ECO:0000313" key="7">
    <source>
        <dbReference type="Proteomes" id="UP000093069"/>
    </source>
</evidence>
<reference evidence="7" key="2">
    <citation type="submission" date="2016-01" db="EMBL/GenBank/DDBJ databases">
        <authorList>
            <person name="Vorgias C.E."/>
        </authorList>
    </citation>
    <scope>NUCLEOTIDE SEQUENCE [LARGE SCALE GENOMIC DNA]</scope>
</reference>
<dbReference type="KEGG" id="tch:CHITON_0783"/>
<dbReference type="OrthoDB" id="97750at2157"/>
<dbReference type="SMART" id="SM00382">
    <property type="entry name" value="AAA"/>
    <property type="match status" value="1"/>
</dbReference>
<gene>
    <name evidence="5" type="ORF">A3L04_05315</name>
    <name evidence="6" type="ORF">CHITON_0783</name>
</gene>
<evidence type="ECO:0000256" key="2">
    <source>
        <dbReference type="ARBA" id="ARBA00022741"/>
    </source>
</evidence>
<dbReference type="Gene3D" id="3.40.50.300">
    <property type="entry name" value="P-loop containing nucleotide triphosphate hydrolases"/>
    <property type="match status" value="1"/>
</dbReference>
<dbReference type="RefSeq" id="WP_068576951.1">
    <property type="nucleotide sequence ID" value="NZ_CP015193.1"/>
</dbReference>
<evidence type="ECO:0000313" key="8">
    <source>
        <dbReference type="Proteomes" id="UP000250189"/>
    </source>
</evidence>
<feature type="domain" description="ABC transporter" evidence="4">
    <location>
        <begin position="2"/>
        <end position="208"/>
    </location>
</feature>
<dbReference type="EMBL" id="LN999010">
    <property type="protein sequence ID" value="CUX77562.1"/>
    <property type="molecule type" value="Genomic_DNA"/>
</dbReference>
<dbReference type="SUPFAM" id="SSF52540">
    <property type="entry name" value="P-loop containing nucleoside triphosphate hydrolases"/>
    <property type="match status" value="1"/>
</dbReference>
<protein>
    <submittedName>
        <fullName evidence="6">Branched-chain amino acid transport ATP-binding protein LivF (TC 3.A.1.4.1)</fullName>
    </submittedName>
</protein>
<sequence length="208" mass="23148">MLEIENLVAGYGKVPIIGPISLRVNHGEVIVLWGPNGTGKTTLLRTIASLLKPLEGSIILDGKPISKVKKKIFLLDERVHLPGSLKAIEYLKLIGALYESDQIPYQEILKHIGIPPNILIFNLSQGQKRRLQLASTLTAETAELFLIDDPTVGLDDISVKVLIPWIIKQLADMEKIILISTRTEFLKELLKDARVIDVTKYSRALPKT</sequence>
<dbReference type="InterPro" id="IPR027417">
    <property type="entry name" value="P-loop_NTPase"/>
</dbReference>
<accession>A0A160VRV4</accession>
<dbReference type="PROSITE" id="PS50893">
    <property type="entry name" value="ABC_TRANSPORTER_2"/>
    <property type="match status" value="1"/>
</dbReference>
<evidence type="ECO:0000256" key="3">
    <source>
        <dbReference type="ARBA" id="ARBA00022840"/>
    </source>
</evidence>
<dbReference type="InterPro" id="IPR003593">
    <property type="entry name" value="AAA+_ATPase"/>
</dbReference>
<keyword evidence="3 6" id="KW-0067">ATP-binding</keyword>
<dbReference type="PROSITE" id="PS00211">
    <property type="entry name" value="ABC_TRANSPORTER_1"/>
    <property type="match status" value="1"/>
</dbReference>
<dbReference type="GeneID" id="33321973"/>
<evidence type="ECO:0000259" key="4">
    <source>
        <dbReference type="PROSITE" id="PS50893"/>
    </source>
</evidence>